<organism evidence="1 2">
    <name type="scientific">Sordaria macrospora</name>
    <dbReference type="NCBI Taxonomy" id="5147"/>
    <lineage>
        <taxon>Eukaryota</taxon>
        <taxon>Fungi</taxon>
        <taxon>Dikarya</taxon>
        <taxon>Ascomycota</taxon>
        <taxon>Pezizomycotina</taxon>
        <taxon>Sordariomycetes</taxon>
        <taxon>Sordariomycetidae</taxon>
        <taxon>Sordariales</taxon>
        <taxon>Sordariaceae</taxon>
        <taxon>Sordaria</taxon>
    </lineage>
</organism>
<reference evidence="1 2" key="1">
    <citation type="submission" date="2017-07" db="EMBL/GenBank/DDBJ databases">
        <title>Genome sequence of the Sordaria macrospora wild type strain R19027.</title>
        <authorList>
            <person name="Nowrousian M."/>
            <person name="Teichert I."/>
            <person name="Kueck U."/>
        </authorList>
    </citation>
    <scope>NUCLEOTIDE SEQUENCE [LARGE SCALE GENOMIC DNA]</scope>
    <source>
        <strain evidence="1 2">R19027</strain>
        <tissue evidence="1">Mycelium</tissue>
    </source>
</reference>
<protein>
    <submittedName>
        <fullName evidence="1">Uncharacterized protein</fullName>
    </submittedName>
</protein>
<evidence type="ECO:0000313" key="1">
    <source>
        <dbReference type="EMBL" id="KAA8632444.1"/>
    </source>
</evidence>
<proteinExistence type="predicted"/>
<dbReference type="EMBL" id="NMPR01000054">
    <property type="protein sequence ID" value="KAA8632444.1"/>
    <property type="molecule type" value="Genomic_DNA"/>
</dbReference>
<name>A0A8S8ZNY8_SORMA</name>
<dbReference type="AlphaFoldDB" id="A0A8S8ZNY8"/>
<dbReference type="VEuPathDB" id="FungiDB:SMAC_03030"/>
<dbReference type="Proteomes" id="UP000433876">
    <property type="component" value="Unassembled WGS sequence"/>
</dbReference>
<gene>
    <name evidence="1" type="ORF">SMACR_03030</name>
</gene>
<dbReference type="OMA" id="HRIREFR"/>
<comment type="caution">
    <text evidence="1">The sequence shown here is derived from an EMBL/GenBank/DDBJ whole genome shotgun (WGS) entry which is preliminary data.</text>
</comment>
<sequence length="303" mass="34274">MTGLPTNRKTVDDLIALGGAEPPIMNSPPSKQVVHEILRLYGETYVPGLSYLFETPWYDLKYEKSTATSQTIQVLLNNQPLMGLFGSFVEHISRPGTDDKYACQVEECIIWGLAKLPLFTNSRGWALPANFSSAKHLPDLDDPHEAQGRLRVLEALLLGPNSTLTENPLCNPIVFGGLKGPRRNELEFWWHLAELAVKGPKSDLQNLRRLLDGQENRDFLYSLVVVREYSHHWNPVNIEQELPLQLSEADPRCRLAVATKFIRHIMESGTTNVIRRFAQLAWRAYILPGANTTHAPWRAIMSK</sequence>
<evidence type="ECO:0000313" key="2">
    <source>
        <dbReference type="Proteomes" id="UP000433876"/>
    </source>
</evidence>
<accession>A0A8S8ZNY8</accession>